<accession>A0A4P7N5K8</accession>
<gene>
    <name evidence="2" type="ORF">PoMZ_02566</name>
</gene>
<dbReference type="InterPro" id="IPR011333">
    <property type="entry name" value="SKP1/BTB/POZ_sf"/>
</dbReference>
<dbReference type="Pfam" id="PF00651">
    <property type="entry name" value="BTB"/>
    <property type="match status" value="1"/>
</dbReference>
<dbReference type="AlphaFoldDB" id="A0A4P7N5K8"/>
<dbReference type="EMBL" id="CP034205">
    <property type="protein sequence ID" value="QBZ57633.1"/>
    <property type="molecule type" value="Genomic_DNA"/>
</dbReference>
<dbReference type="Proteomes" id="UP000294847">
    <property type="component" value="Chromosome 2"/>
</dbReference>
<dbReference type="PROSITE" id="PS50097">
    <property type="entry name" value="BTB"/>
    <property type="match status" value="1"/>
</dbReference>
<protein>
    <recommendedName>
        <fullName evidence="1">BTB domain-containing protein</fullName>
    </recommendedName>
</protein>
<sequence length="275" mass="31159">TTPKPSTDVCRAREKEDFTDFVLICGNERFPIHKVIACNQSKIFYAACKNPFKETESEEYNIFEQSPEMVRRMVDFFYTGNYMDNSNTNQHLNSNKVKHNDEKGTTALRTYARIFALANIYKIDQLQNLTAAKYDKAVEETSHIQDVLDSIPDIYGLTPDFVRTLREIAIMAVRIKLGHQSAAACTRSSEGKSETAAYSVMAFLDTGAIGTFEFIKDLLSSYIRALLLGSCFNYNTENLQPAEPLQIKYLKCGKGGATPLWRRSGYRISKYKPTS</sequence>
<evidence type="ECO:0000259" key="1">
    <source>
        <dbReference type="PROSITE" id="PS50097"/>
    </source>
</evidence>
<dbReference type="SUPFAM" id="SSF54695">
    <property type="entry name" value="POZ domain"/>
    <property type="match status" value="1"/>
</dbReference>
<organism evidence="2 3">
    <name type="scientific">Pyricularia oryzae</name>
    <name type="common">Rice blast fungus</name>
    <name type="synonym">Magnaporthe oryzae</name>
    <dbReference type="NCBI Taxonomy" id="318829"/>
    <lineage>
        <taxon>Eukaryota</taxon>
        <taxon>Fungi</taxon>
        <taxon>Dikarya</taxon>
        <taxon>Ascomycota</taxon>
        <taxon>Pezizomycotina</taxon>
        <taxon>Sordariomycetes</taxon>
        <taxon>Sordariomycetidae</taxon>
        <taxon>Magnaporthales</taxon>
        <taxon>Pyriculariaceae</taxon>
        <taxon>Pyricularia</taxon>
    </lineage>
</organism>
<feature type="non-terminal residue" evidence="2">
    <location>
        <position position="1"/>
    </location>
</feature>
<dbReference type="Gene3D" id="3.30.710.10">
    <property type="entry name" value="Potassium Channel Kv1.1, Chain A"/>
    <property type="match status" value="1"/>
</dbReference>
<reference evidence="2 3" key="1">
    <citation type="journal article" date="2019" name="Mol. Biol. Evol.">
        <title>Blast fungal genomes show frequent chromosomal changes, gene gains and losses, and effector gene turnover.</title>
        <authorList>
            <person name="Gomez Luciano L.B."/>
            <person name="Jason Tsai I."/>
            <person name="Chuma I."/>
            <person name="Tosa Y."/>
            <person name="Chen Y.H."/>
            <person name="Li J.Y."/>
            <person name="Li M.Y."/>
            <person name="Jade Lu M.Y."/>
            <person name="Nakayashiki H."/>
            <person name="Li W.H."/>
        </authorList>
    </citation>
    <scope>NUCLEOTIDE SEQUENCE [LARGE SCALE GENOMIC DNA]</scope>
    <source>
        <strain evidence="2">MZ5-1-6</strain>
    </source>
</reference>
<dbReference type="CDD" id="cd18186">
    <property type="entry name" value="BTB_POZ_ZBTB_KLHL-like"/>
    <property type="match status" value="1"/>
</dbReference>
<feature type="domain" description="BTB" evidence="1">
    <location>
        <begin position="19"/>
        <end position="86"/>
    </location>
</feature>
<dbReference type="SMART" id="SM00225">
    <property type="entry name" value="BTB"/>
    <property type="match status" value="1"/>
</dbReference>
<dbReference type="InterPro" id="IPR000210">
    <property type="entry name" value="BTB/POZ_dom"/>
</dbReference>
<dbReference type="PANTHER" id="PTHR47843">
    <property type="entry name" value="BTB DOMAIN-CONTAINING PROTEIN-RELATED"/>
    <property type="match status" value="1"/>
</dbReference>
<evidence type="ECO:0000313" key="3">
    <source>
        <dbReference type="Proteomes" id="UP000294847"/>
    </source>
</evidence>
<dbReference type="PANTHER" id="PTHR47843:SF5">
    <property type="entry name" value="BTB_POZ DOMAIN PROTEIN"/>
    <property type="match status" value="1"/>
</dbReference>
<name>A0A4P7N5K8_PYROR</name>
<evidence type="ECO:0000313" key="2">
    <source>
        <dbReference type="EMBL" id="QBZ57633.1"/>
    </source>
</evidence>
<proteinExistence type="predicted"/>